<dbReference type="InterPro" id="IPR041664">
    <property type="entry name" value="AAA_16"/>
</dbReference>
<dbReference type="PANTHER" id="PTHR43642:SF1">
    <property type="entry name" value="HYBRID SIGNAL TRANSDUCTION HISTIDINE KINASE G"/>
    <property type="match status" value="1"/>
</dbReference>
<dbReference type="InterPro" id="IPR029016">
    <property type="entry name" value="GAF-like_dom_sf"/>
</dbReference>
<dbReference type="Pfam" id="PF07730">
    <property type="entry name" value="HisKA_3"/>
    <property type="match status" value="1"/>
</dbReference>
<dbReference type="SUPFAM" id="SSF55874">
    <property type="entry name" value="ATPase domain of HSP90 chaperone/DNA topoisomerase II/histidine kinase"/>
    <property type="match status" value="1"/>
</dbReference>
<dbReference type="Gene3D" id="1.20.5.1930">
    <property type="match status" value="1"/>
</dbReference>
<dbReference type="EMBL" id="JAKZGO010000004">
    <property type="protein sequence ID" value="MCH7413088.1"/>
    <property type="molecule type" value="Genomic_DNA"/>
</dbReference>
<dbReference type="CDD" id="cd16917">
    <property type="entry name" value="HATPase_UhpB-NarQ-NarX-like"/>
    <property type="match status" value="1"/>
</dbReference>
<evidence type="ECO:0000313" key="3">
    <source>
        <dbReference type="Proteomes" id="UP001165430"/>
    </source>
</evidence>
<dbReference type="InterPro" id="IPR027417">
    <property type="entry name" value="P-loop_NTPase"/>
</dbReference>
<accession>A0ABS9V9J6</accession>
<dbReference type="PANTHER" id="PTHR43642">
    <property type="entry name" value="HYBRID SIGNAL TRANSDUCTION HISTIDINE KINASE G"/>
    <property type="match status" value="1"/>
</dbReference>
<sequence>MKGRSKQENNRISEKNWILLDTMVKDMLRGESNSPSGVLISGYAGSGKTFLVENFLSSMSGQLPVLTARHYVNQKSIPYSGFRYAISKFLSQLYSQLTPHHFTDFSKKLMFELGEGYLLVLDYFPELSLISEANPVHKNFSVPKIENQVYPLLSKIFNFLSTYFEQPVILFTDNLQWMDGSGVNLLNYLLSDLGTEKLIWIGAQRTPLDQLTISKRIIDNLSFEKKHIYHIEIKELYLDQSAAYVESQLGGKCSPELIETCHNLSQGDFFLLQLIVENLKNTSLISVDNGMFHGQVQEIIGAFDGLDKQNILNIHMEMLSLEAQEVVMLVACAGSISKRLILQWLSNEHAKLDLILEQGSKYGLLTVSHEVVTISQLHLGELIYQGMDVTKTDKLHYQLAKLLHGEYSHHGNLEDVILAANHLNKGLSEIRVRGEMKFGAALNFHAGIISKQKKVLEQSKEFFKACNILLSECKWEDVIEMTWSSYLEIARTEYELGEYDFAEIHLDFLLERFFTPEKRIDPYLLKIIINNHLGRYRKVVQILKESLNELGLQIPENKQQLDFEINMLKKDLIEREKGKSVIGKANFNHKNKHILDLLYVGGMALHHTSDLMMTWASLQIILMSDKPDMPSAVKAIGYVSFARMMIISGQISKGFEFGTTGLNINKELGDLNLRCRVYGVFAFYIKTWKDPFSESFVLIEEGIEAGKRSGDHIGEYILSTHLLNLKFISGSPLSQVLDYNFEKIYPANELTYYITHYQKSLIDYLTGKDTIFSIPRLQGSSLAAQLTIQEEKFYRFYVWGRYYFLFGFYKLAEKAANEADQNRKLQEGSPLVPANLLIRFLSITQCWNSYDLNQRDDLSVTLDDILRSFALWAKYAPANYSRMYFLLKAELKRIQGKSAEATKAFKQTLSLVDGDCFLEGVAKELFAKHLLSIHLDSKSARVLLEGAIAAFNQWGAIAKVNQIIQQYQGILLKPDQAWEIDIETIQQELSGDLEVTSLVRKLMVLLLRFSGSSRVVVKMKKENDKFLSSDSLTLLNTLEYQDIPESLILFSHKTQTTLMIDDVDLEMSSTEVNMLKSRGVKSYLILPINITGHLSMVIYLESSFAKSWYNKNRLKWTRITSNQGAIIIENAMIHEQTIQLNNEITNEMYEKQRLSKLVEQQQNNHLKDLMEIQDKERNRIASDLHDSLGSMLSTVRLKLNGIYERNFRNIEQEKSEEYNDALGMLDESIEELRRIAHHMAPASLKKFGLKITLESFVENINSSGLLKINLQILGFSKRIPEKIEISIFRICQELLQNTMKHANATHASLQLIRHLDRINVLIEDNGKGMDTATIVQGLGFMAIQSKAKLLGGTFEVDSFPNRGTTIIIDIPLKNEKKAMF</sequence>
<dbReference type="InterPro" id="IPR005467">
    <property type="entry name" value="His_kinase_dom"/>
</dbReference>
<dbReference type="SUPFAM" id="SSF52540">
    <property type="entry name" value="P-loop containing nucleoside triphosphate hydrolases"/>
    <property type="match status" value="1"/>
</dbReference>
<gene>
    <name evidence="2" type="ORF">MM213_06315</name>
</gene>
<dbReference type="PROSITE" id="PS50109">
    <property type="entry name" value="HIS_KIN"/>
    <property type="match status" value="1"/>
</dbReference>
<dbReference type="Gene3D" id="3.40.50.300">
    <property type="entry name" value="P-loop containing nucleotide triphosphate hydrolases"/>
    <property type="match status" value="1"/>
</dbReference>
<feature type="domain" description="Histidine kinase" evidence="1">
    <location>
        <begin position="1179"/>
        <end position="1374"/>
    </location>
</feature>
<evidence type="ECO:0000259" key="1">
    <source>
        <dbReference type="PROSITE" id="PS50109"/>
    </source>
</evidence>
<dbReference type="RefSeq" id="WP_241410640.1">
    <property type="nucleotide sequence ID" value="NZ_JAKZGO010000004.1"/>
</dbReference>
<dbReference type="InterPro" id="IPR036890">
    <property type="entry name" value="HATPase_C_sf"/>
</dbReference>
<dbReference type="Gene3D" id="3.30.450.40">
    <property type="match status" value="1"/>
</dbReference>
<protein>
    <submittedName>
        <fullName evidence="2">AAA family ATPase</fullName>
    </submittedName>
</protein>
<keyword evidence="3" id="KW-1185">Reference proteome</keyword>
<dbReference type="InterPro" id="IPR003594">
    <property type="entry name" value="HATPase_dom"/>
</dbReference>
<dbReference type="Gene3D" id="3.30.565.10">
    <property type="entry name" value="Histidine kinase-like ATPase, C-terminal domain"/>
    <property type="match status" value="1"/>
</dbReference>
<dbReference type="SUPFAM" id="SSF55781">
    <property type="entry name" value="GAF domain-like"/>
    <property type="match status" value="1"/>
</dbReference>
<dbReference type="Pfam" id="PF02518">
    <property type="entry name" value="HATPase_c"/>
    <property type="match status" value="1"/>
</dbReference>
<organism evidence="2 3">
    <name type="scientific">Belliella alkalica</name>
    <dbReference type="NCBI Taxonomy" id="1730871"/>
    <lineage>
        <taxon>Bacteria</taxon>
        <taxon>Pseudomonadati</taxon>
        <taxon>Bacteroidota</taxon>
        <taxon>Cytophagia</taxon>
        <taxon>Cytophagales</taxon>
        <taxon>Cyclobacteriaceae</taxon>
        <taxon>Belliella</taxon>
    </lineage>
</organism>
<comment type="caution">
    <text evidence="2">The sequence shown here is derived from an EMBL/GenBank/DDBJ whole genome shotgun (WGS) entry which is preliminary data.</text>
</comment>
<dbReference type="Pfam" id="PF13191">
    <property type="entry name" value="AAA_16"/>
    <property type="match status" value="1"/>
</dbReference>
<dbReference type="InterPro" id="IPR053159">
    <property type="entry name" value="Hybrid_Histidine_Kinase"/>
</dbReference>
<reference evidence="2" key="1">
    <citation type="submission" date="2022-03" db="EMBL/GenBank/DDBJ databases">
        <title>De novo assembled genomes of Belliella spp. (Cyclobacteriaceae) strains.</title>
        <authorList>
            <person name="Szabo A."/>
            <person name="Korponai K."/>
            <person name="Felfoldi T."/>
        </authorList>
    </citation>
    <scope>NUCLEOTIDE SEQUENCE</scope>
    <source>
        <strain evidence="2">DSM 111903</strain>
    </source>
</reference>
<dbReference type="Proteomes" id="UP001165430">
    <property type="component" value="Unassembled WGS sequence"/>
</dbReference>
<name>A0ABS9V9J6_9BACT</name>
<dbReference type="InterPro" id="IPR011712">
    <property type="entry name" value="Sig_transdc_His_kin_sub3_dim/P"/>
</dbReference>
<dbReference type="SMART" id="SM00387">
    <property type="entry name" value="HATPase_c"/>
    <property type="match status" value="1"/>
</dbReference>
<evidence type="ECO:0000313" key="2">
    <source>
        <dbReference type="EMBL" id="MCH7413088.1"/>
    </source>
</evidence>
<proteinExistence type="predicted"/>